<dbReference type="GO" id="GO:0003964">
    <property type="term" value="F:RNA-directed DNA polymerase activity"/>
    <property type="evidence" value="ECO:0007669"/>
    <property type="project" value="UniProtKB-KW"/>
</dbReference>
<keyword evidence="3" id="KW-0548">Nucleotidyltransferase</keyword>
<dbReference type="PATRIC" id="fig|28092.6.peg.2428"/>
<proteinExistence type="inferred from homology"/>
<dbReference type="EMBL" id="LAQU01000008">
    <property type="protein sequence ID" value="KKB63695.1"/>
    <property type="molecule type" value="Genomic_DNA"/>
</dbReference>
<evidence type="ECO:0000259" key="9">
    <source>
        <dbReference type="PROSITE" id="PS50878"/>
    </source>
</evidence>
<dbReference type="InterPro" id="IPR000477">
    <property type="entry name" value="RT_dom"/>
</dbReference>
<keyword evidence="2" id="KW-0808">Transferase</keyword>
<evidence type="ECO:0000256" key="3">
    <source>
        <dbReference type="ARBA" id="ARBA00022695"/>
    </source>
</evidence>
<evidence type="ECO:0000313" key="10">
    <source>
        <dbReference type="EMBL" id="KKB63695.1"/>
    </source>
</evidence>
<dbReference type="PRINTS" id="PR00866">
    <property type="entry name" value="RNADNAPOLMS"/>
</dbReference>
<feature type="domain" description="Reverse transcriptase" evidence="9">
    <location>
        <begin position="143"/>
        <end position="372"/>
    </location>
</feature>
<keyword evidence="11" id="KW-1185">Reference proteome</keyword>
<dbReference type="PANTHER" id="PTHR34047">
    <property type="entry name" value="NUCLEAR INTRON MATURASE 1, MITOCHONDRIAL-RELATED"/>
    <property type="match status" value="1"/>
</dbReference>
<dbReference type="InterPro" id="IPR000123">
    <property type="entry name" value="Reverse_transcriptase_msDNA"/>
</dbReference>
<dbReference type="GO" id="GO:0003723">
    <property type="term" value="F:RNA binding"/>
    <property type="evidence" value="ECO:0007669"/>
    <property type="project" value="InterPro"/>
</dbReference>
<evidence type="ECO:0000256" key="6">
    <source>
        <dbReference type="ARBA" id="ARBA00022918"/>
    </source>
</evidence>
<evidence type="ECO:0000313" key="11">
    <source>
        <dbReference type="Proteomes" id="UP000033618"/>
    </source>
</evidence>
<evidence type="ECO:0000256" key="4">
    <source>
        <dbReference type="ARBA" id="ARBA00022723"/>
    </source>
</evidence>
<dbReference type="PANTHER" id="PTHR34047:SF7">
    <property type="entry name" value="RNA-DIRECTED DNA POLYMERASE"/>
    <property type="match status" value="1"/>
</dbReference>
<evidence type="ECO:0000256" key="7">
    <source>
        <dbReference type="ARBA" id="ARBA00034120"/>
    </source>
</evidence>
<gene>
    <name evidence="10" type="ORF">WM40_10270</name>
</gene>
<dbReference type="Pfam" id="PF00078">
    <property type="entry name" value="RVT_1"/>
    <property type="match status" value="1"/>
</dbReference>
<dbReference type="PROSITE" id="PS50878">
    <property type="entry name" value="RT_POL"/>
    <property type="match status" value="1"/>
</dbReference>
<dbReference type="OrthoDB" id="7055795at2"/>
<dbReference type="EC" id="2.7.7.49" evidence="1"/>
<dbReference type="InterPro" id="IPR051083">
    <property type="entry name" value="GrpII_Intron_Splice-Mob/Def"/>
</dbReference>
<comment type="caution">
    <text evidence="10">The sequence shown here is derived from an EMBL/GenBank/DDBJ whole genome shotgun (WGS) entry which is preliminary data.</text>
</comment>
<protein>
    <recommendedName>
        <fullName evidence="1">RNA-directed DNA polymerase</fullName>
        <ecNumber evidence="1">2.7.7.49</ecNumber>
    </recommendedName>
</protein>
<dbReference type="STRING" id="28092.WM40_10270"/>
<dbReference type="CDD" id="cd03487">
    <property type="entry name" value="RT_Bac_retron_II"/>
    <property type="match status" value="1"/>
</dbReference>
<keyword evidence="6 10" id="KW-0695">RNA-directed DNA polymerase</keyword>
<comment type="similarity">
    <text evidence="7">Belongs to the bacterial reverse transcriptase family.</text>
</comment>
<keyword evidence="4" id="KW-0479">Metal-binding</keyword>
<sequence>MQLDLSAAVQLIAEAALAGPSKHASVVERIVAVVGADPPWCHDVATLAVQRFAYCWREASPEDLALLIVDVPAFAAAWSGVDRPTFVRVLKRVPTQVAPPVSLAHISIPLLPTLADLADWLELRSTDLEWLADRWRVEGHARRLHHYGYHACEKRDGRYRLIERPKPLLRSAQHKILHQILDHIPVHAAAHGFCKRRNIVSFAAPHAGQAMVLSFDLQDFFSSVTAGRVHAIFRTLGYPFAVARAITALTTNRVPSAYFDAPPLRGKFTWHERERLRARHLPQGAATSPALANLCAFRLDMRLSALARALGARYTRYADDLAFSGGSVLARASERLSIQVAAIALEEGFEVHSRKTHGMPRGVRQQLAGVVINRHPNLARDCYDRCKAVLHNCALHGPASQNREAHGDFRAHLMGKVAHATMLNPRRGAKLKVLFDRIIWPEDAPARPPDDGTVHAMPQ</sequence>
<dbReference type="GO" id="GO:0046872">
    <property type="term" value="F:metal ion binding"/>
    <property type="evidence" value="ECO:0007669"/>
    <property type="project" value="UniProtKB-KW"/>
</dbReference>
<evidence type="ECO:0000256" key="1">
    <source>
        <dbReference type="ARBA" id="ARBA00012493"/>
    </source>
</evidence>
<name>A0A0F5K199_9BURK</name>
<reference evidence="10 11" key="1">
    <citation type="submission" date="2015-03" db="EMBL/GenBank/DDBJ databases">
        <title>Draft Genome Sequence of Burkholderia andropogonis type strain ICMP2807, isolated from Sorghum bicolor.</title>
        <authorList>
            <person name="Lopes-Santos L."/>
            <person name="Castro D.B."/>
            <person name="Ottoboni L.M."/>
            <person name="Park D."/>
            <person name="Weirc B.S."/>
            <person name="Destefano S.A."/>
        </authorList>
    </citation>
    <scope>NUCLEOTIDE SEQUENCE [LARGE SCALE GENOMIC DNA]</scope>
    <source>
        <strain evidence="10 11">ICMP2807</strain>
    </source>
</reference>
<keyword evidence="5" id="KW-0460">Magnesium</keyword>
<comment type="catalytic activity">
    <reaction evidence="8">
        <text>DNA(n) + a 2'-deoxyribonucleoside 5'-triphosphate = DNA(n+1) + diphosphate</text>
        <dbReference type="Rhea" id="RHEA:22508"/>
        <dbReference type="Rhea" id="RHEA-COMP:17339"/>
        <dbReference type="Rhea" id="RHEA-COMP:17340"/>
        <dbReference type="ChEBI" id="CHEBI:33019"/>
        <dbReference type="ChEBI" id="CHEBI:61560"/>
        <dbReference type="ChEBI" id="CHEBI:173112"/>
        <dbReference type="EC" id="2.7.7.49"/>
    </reaction>
</comment>
<evidence type="ECO:0000256" key="5">
    <source>
        <dbReference type="ARBA" id="ARBA00022842"/>
    </source>
</evidence>
<accession>A0A0F5K199</accession>
<dbReference type="AlphaFoldDB" id="A0A0F5K199"/>
<organism evidence="10 11">
    <name type="scientific">Robbsia andropogonis</name>
    <dbReference type="NCBI Taxonomy" id="28092"/>
    <lineage>
        <taxon>Bacteria</taxon>
        <taxon>Pseudomonadati</taxon>
        <taxon>Pseudomonadota</taxon>
        <taxon>Betaproteobacteria</taxon>
        <taxon>Burkholderiales</taxon>
        <taxon>Burkholderiaceae</taxon>
        <taxon>Robbsia</taxon>
    </lineage>
</organism>
<evidence type="ECO:0000256" key="8">
    <source>
        <dbReference type="ARBA" id="ARBA00048173"/>
    </source>
</evidence>
<dbReference type="Proteomes" id="UP000033618">
    <property type="component" value="Unassembled WGS sequence"/>
</dbReference>
<dbReference type="RefSeq" id="WP_024903876.1">
    <property type="nucleotide sequence ID" value="NZ_LAQU01000008.1"/>
</dbReference>
<evidence type="ECO:0000256" key="2">
    <source>
        <dbReference type="ARBA" id="ARBA00022679"/>
    </source>
</evidence>